<evidence type="ECO:0000259" key="4">
    <source>
        <dbReference type="Pfam" id="PF00248"/>
    </source>
</evidence>
<evidence type="ECO:0000256" key="2">
    <source>
        <dbReference type="ARBA" id="ARBA00022857"/>
    </source>
</evidence>
<dbReference type="SUPFAM" id="SSF51430">
    <property type="entry name" value="NAD(P)-linked oxidoreductase"/>
    <property type="match status" value="1"/>
</dbReference>
<dbReference type="InterPro" id="IPR005399">
    <property type="entry name" value="K_chnl_volt-dep_bsu_KCNAB-rel"/>
</dbReference>
<evidence type="ECO:0000256" key="3">
    <source>
        <dbReference type="ARBA" id="ARBA00023002"/>
    </source>
</evidence>
<evidence type="ECO:0000313" key="6">
    <source>
        <dbReference type="Proteomes" id="UP001234581"/>
    </source>
</evidence>
<evidence type="ECO:0000256" key="1">
    <source>
        <dbReference type="ARBA" id="ARBA00006515"/>
    </source>
</evidence>
<keyword evidence="3" id="KW-0560">Oxidoreductase</keyword>
<organism evidence="5 6">
    <name type="scientific">Lichtheimia ornata</name>
    <dbReference type="NCBI Taxonomy" id="688661"/>
    <lineage>
        <taxon>Eukaryota</taxon>
        <taxon>Fungi</taxon>
        <taxon>Fungi incertae sedis</taxon>
        <taxon>Mucoromycota</taxon>
        <taxon>Mucoromycotina</taxon>
        <taxon>Mucoromycetes</taxon>
        <taxon>Mucorales</taxon>
        <taxon>Lichtheimiaceae</taxon>
        <taxon>Lichtheimia</taxon>
    </lineage>
</organism>
<sequence length="332" mass="37394">MEYRFLGNSGLKVSILSLGTWITFEQATALVKTALELGINHFDVAESHAGGQGEIDLGLALRNQKGLRRSDFIISTKVFWGNGKGPNDRGLSRKHVFEGTVACLQRLELDYVDILYAQRPDLDTPMEEIVRAFNWCIDKGMALYWATSEWPPYLIMEAHAVAAKLHLIPPITESPQYNMFSRERVEKEYLPMYQKFGMGTCVWSPLASGLLTGKYNDGVIPPYSRLAIQDHPLINRLREGFFSGEGKRKIDKVKVICQIARRLNCTPAQLAIAWCLCNPNVTSVIIGASTPDQAKENIHALKIRHLMTDDVIEELDQILGNKPEAVFDFRRS</sequence>
<evidence type="ECO:0000313" key="5">
    <source>
        <dbReference type="EMBL" id="KAJ8655457.1"/>
    </source>
</evidence>
<dbReference type="Pfam" id="PF00248">
    <property type="entry name" value="Aldo_ket_red"/>
    <property type="match status" value="1"/>
</dbReference>
<dbReference type="InterPro" id="IPR036812">
    <property type="entry name" value="NAD(P)_OxRdtase_dom_sf"/>
</dbReference>
<dbReference type="Gene3D" id="3.20.20.100">
    <property type="entry name" value="NADP-dependent oxidoreductase domain"/>
    <property type="match status" value="1"/>
</dbReference>
<dbReference type="GO" id="GO:0016491">
    <property type="term" value="F:oxidoreductase activity"/>
    <property type="evidence" value="ECO:0007669"/>
    <property type="project" value="UniProtKB-KW"/>
</dbReference>
<name>A0AAD7UZC0_9FUNG</name>
<gene>
    <name evidence="5" type="ORF">O0I10_008951</name>
</gene>
<keyword evidence="6" id="KW-1185">Reference proteome</keyword>
<protein>
    <recommendedName>
        <fullName evidence="4">NADP-dependent oxidoreductase domain-containing protein</fullName>
    </recommendedName>
</protein>
<dbReference type="AlphaFoldDB" id="A0AAD7UZC0"/>
<feature type="domain" description="NADP-dependent oxidoreductase" evidence="4">
    <location>
        <begin position="18"/>
        <end position="318"/>
    </location>
</feature>
<dbReference type="PRINTS" id="PR01577">
    <property type="entry name" value="KCNABCHANNEL"/>
</dbReference>
<comment type="caution">
    <text evidence="5">The sequence shown here is derived from an EMBL/GenBank/DDBJ whole genome shotgun (WGS) entry which is preliminary data.</text>
</comment>
<dbReference type="InterPro" id="IPR023210">
    <property type="entry name" value="NADP_OxRdtase_dom"/>
</dbReference>
<proteinExistence type="inferred from homology"/>
<dbReference type="PANTHER" id="PTHR43150">
    <property type="entry name" value="HYPERKINETIC, ISOFORM M"/>
    <property type="match status" value="1"/>
</dbReference>
<dbReference type="RefSeq" id="XP_058340370.1">
    <property type="nucleotide sequence ID" value="XM_058488950.1"/>
</dbReference>
<accession>A0AAD7UZC0</accession>
<comment type="similarity">
    <text evidence="1">Belongs to the shaker potassium channel beta subunit family.</text>
</comment>
<dbReference type="Proteomes" id="UP001234581">
    <property type="component" value="Unassembled WGS sequence"/>
</dbReference>
<dbReference type="PANTHER" id="PTHR43150:SF2">
    <property type="entry name" value="HYPERKINETIC, ISOFORM M"/>
    <property type="match status" value="1"/>
</dbReference>
<dbReference type="GeneID" id="83216358"/>
<keyword evidence="2" id="KW-0521">NADP</keyword>
<dbReference type="EMBL" id="JARTCD010000049">
    <property type="protein sequence ID" value="KAJ8655457.1"/>
    <property type="molecule type" value="Genomic_DNA"/>
</dbReference>
<reference evidence="5 6" key="1">
    <citation type="submission" date="2023-03" db="EMBL/GenBank/DDBJ databases">
        <title>Genome sequence of Lichtheimia ornata CBS 291.66.</title>
        <authorList>
            <person name="Mohabir J.T."/>
            <person name="Shea T.P."/>
            <person name="Kurbessoian T."/>
            <person name="Berby B."/>
            <person name="Fontaine J."/>
            <person name="Livny J."/>
            <person name="Gnirke A."/>
            <person name="Stajich J.E."/>
            <person name="Cuomo C.A."/>
        </authorList>
    </citation>
    <scope>NUCLEOTIDE SEQUENCE [LARGE SCALE GENOMIC DNA]</scope>
    <source>
        <strain evidence="5">CBS 291.66</strain>
    </source>
</reference>